<evidence type="ECO:0000256" key="3">
    <source>
        <dbReference type="ARBA" id="ARBA00022989"/>
    </source>
</evidence>
<dbReference type="RefSeq" id="WP_077494457.1">
    <property type="nucleotide sequence ID" value="NZ_MLHG01000053.1"/>
</dbReference>
<dbReference type="InterPro" id="IPR017974">
    <property type="entry name" value="Claudin_CS"/>
</dbReference>
<dbReference type="Proteomes" id="UP000189426">
    <property type="component" value="Unassembled WGS sequence"/>
</dbReference>
<organism evidence="5 6">
    <name type="scientific">Rodentibacter mrazii</name>
    <dbReference type="NCBI Taxonomy" id="1908257"/>
    <lineage>
        <taxon>Bacteria</taxon>
        <taxon>Pseudomonadati</taxon>
        <taxon>Pseudomonadota</taxon>
        <taxon>Gammaproteobacteria</taxon>
        <taxon>Pasteurellales</taxon>
        <taxon>Pasteurellaceae</taxon>
        <taxon>Rodentibacter</taxon>
    </lineage>
</organism>
<sequence length="239" mass="27558">MSVIWNLWHGCLKVSEGCANCYVYRSDEKFGRDSRQVYKTKDFNLPVRKMRGGGNKIPSGTLVYTCFTSDFFVQEADPWREAAWAMIRYRKDLTFFLTTKRVERIDENLPEDWGNGYENVTICCTVESQKEAERRLPTYICLPLKHKTLICEPLLTPIDLSPYLTGEIEHIIVGGESGENARPCNYDWVLAIRAACSARQVSFTFKQTGANFIKNGKRYRIPRKIQQSQAKKAGIDLRY</sequence>
<evidence type="ECO:0000256" key="2">
    <source>
        <dbReference type="ARBA" id="ARBA00022692"/>
    </source>
</evidence>
<accession>A0A1V3IE17</accession>
<dbReference type="EMBL" id="MLHG01000053">
    <property type="protein sequence ID" value="OOF38766.1"/>
    <property type="molecule type" value="Genomic_DNA"/>
</dbReference>
<proteinExistence type="predicted"/>
<evidence type="ECO:0000313" key="5">
    <source>
        <dbReference type="EMBL" id="OOF38766.1"/>
    </source>
</evidence>
<protein>
    <recommendedName>
        <fullName evidence="7">Phage Gp37/Gp68 family protein</fullName>
    </recommendedName>
</protein>
<evidence type="ECO:0000256" key="1">
    <source>
        <dbReference type="ARBA" id="ARBA00004141"/>
    </source>
</evidence>
<dbReference type="PROSITE" id="PS01346">
    <property type="entry name" value="CLAUDIN"/>
    <property type="match status" value="1"/>
</dbReference>
<evidence type="ECO:0008006" key="7">
    <source>
        <dbReference type="Google" id="ProtNLM"/>
    </source>
</evidence>
<keyword evidence="6" id="KW-1185">Reference proteome</keyword>
<dbReference type="GO" id="GO:0016020">
    <property type="term" value="C:membrane"/>
    <property type="evidence" value="ECO:0007669"/>
    <property type="project" value="UniProtKB-SubCell"/>
</dbReference>
<name>A0A1V3IE17_9PAST</name>
<dbReference type="Pfam" id="PF07505">
    <property type="entry name" value="DUF5131"/>
    <property type="match status" value="1"/>
</dbReference>
<dbReference type="STRING" id="1908257.BKK47_08510"/>
<dbReference type="InterPro" id="IPR011101">
    <property type="entry name" value="DUF5131"/>
</dbReference>
<dbReference type="AlphaFoldDB" id="A0A1V3IE17"/>
<keyword evidence="2" id="KW-0812">Transmembrane</keyword>
<comment type="subcellular location">
    <subcellularLocation>
        <location evidence="1">Membrane</location>
        <topology evidence="1">Multi-pass membrane protein</topology>
    </subcellularLocation>
</comment>
<gene>
    <name evidence="5" type="ORF">BKK47_08510</name>
</gene>
<keyword evidence="4" id="KW-0472">Membrane</keyword>
<evidence type="ECO:0000313" key="6">
    <source>
        <dbReference type="Proteomes" id="UP000189426"/>
    </source>
</evidence>
<keyword evidence="3" id="KW-1133">Transmembrane helix</keyword>
<evidence type="ECO:0000256" key="4">
    <source>
        <dbReference type="ARBA" id="ARBA00023136"/>
    </source>
</evidence>
<reference evidence="5 6" key="1">
    <citation type="submission" date="2016-10" db="EMBL/GenBank/DDBJ databases">
        <title>Rodentibacter gen. nov. and new species.</title>
        <authorList>
            <person name="Christensen H."/>
        </authorList>
    </citation>
    <scope>NUCLEOTIDE SEQUENCE [LARGE SCALE GENOMIC DNA]</scope>
    <source>
        <strain evidence="5 6">Ppn418</strain>
    </source>
</reference>
<comment type="caution">
    <text evidence="5">The sequence shown here is derived from an EMBL/GenBank/DDBJ whole genome shotgun (WGS) entry which is preliminary data.</text>
</comment>